<protein>
    <submittedName>
        <fullName evidence="1">Uncharacterized protein</fullName>
    </submittedName>
</protein>
<organism evidence="1 2">
    <name type="scientific">Monilinia laxa</name>
    <name type="common">Brown rot fungus</name>
    <name type="synonym">Sclerotinia laxa</name>
    <dbReference type="NCBI Taxonomy" id="61186"/>
    <lineage>
        <taxon>Eukaryota</taxon>
        <taxon>Fungi</taxon>
        <taxon>Dikarya</taxon>
        <taxon>Ascomycota</taxon>
        <taxon>Pezizomycotina</taxon>
        <taxon>Leotiomycetes</taxon>
        <taxon>Helotiales</taxon>
        <taxon>Sclerotiniaceae</taxon>
        <taxon>Monilinia</taxon>
    </lineage>
</organism>
<dbReference type="Proteomes" id="UP000326757">
    <property type="component" value="Unassembled WGS sequence"/>
</dbReference>
<dbReference type="EMBL" id="VIGI01000009">
    <property type="protein sequence ID" value="KAB8296391.1"/>
    <property type="molecule type" value="Genomic_DNA"/>
</dbReference>
<evidence type="ECO:0000313" key="1">
    <source>
        <dbReference type="EMBL" id="KAB8296391.1"/>
    </source>
</evidence>
<sequence>MYIPTAQSILTAGLAMTGSLTKPNPISSGHILDYAVESCLDADNNQRCTTPFLVTKNTCYKIEWSTNGALSHTTAEVRDAGSDELVFYRDTNGEWESEKGELVYLDFKPKVPGTGNHTVEWKVETCDNGFMEIGSEFDQNHVCPLNRRCSEIVHCDYLLHFYLLNA</sequence>
<comment type="caution">
    <text evidence="1">The sequence shown here is derived from an EMBL/GenBank/DDBJ whole genome shotgun (WGS) entry which is preliminary data.</text>
</comment>
<evidence type="ECO:0000313" key="2">
    <source>
        <dbReference type="Proteomes" id="UP000326757"/>
    </source>
</evidence>
<dbReference type="OrthoDB" id="2566743at2759"/>
<gene>
    <name evidence="1" type="ORF">EYC80_009141</name>
</gene>
<keyword evidence="2" id="KW-1185">Reference proteome</keyword>
<reference evidence="1 2" key="1">
    <citation type="submission" date="2019-06" db="EMBL/GenBank/DDBJ databases">
        <title>Genome Sequence of the Brown Rot Fungal Pathogen Monilinia laxa.</title>
        <authorList>
            <person name="De Miccolis Angelini R.M."/>
            <person name="Landi L."/>
            <person name="Abate D."/>
            <person name="Pollastro S."/>
            <person name="Romanazzi G."/>
            <person name="Faretra F."/>
        </authorList>
    </citation>
    <scope>NUCLEOTIDE SEQUENCE [LARGE SCALE GENOMIC DNA]</scope>
    <source>
        <strain evidence="1 2">Mlax316</strain>
    </source>
</reference>
<name>A0A5N6K2P7_MONLA</name>
<dbReference type="AlphaFoldDB" id="A0A5N6K2P7"/>
<proteinExistence type="predicted"/>
<accession>A0A5N6K2P7</accession>